<dbReference type="SUPFAM" id="SSF53927">
    <property type="entry name" value="Cytidine deaminase-like"/>
    <property type="match status" value="1"/>
</dbReference>
<feature type="binding site" evidence="15">
    <location>
        <position position="238"/>
    </location>
    <ligand>
        <name>NADP(+)</name>
        <dbReference type="ChEBI" id="CHEBI:58349"/>
    </ligand>
</feature>
<evidence type="ECO:0000256" key="4">
    <source>
        <dbReference type="ARBA" id="ARBA00005259"/>
    </source>
</evidence>
<evidence type="ECO:0000256" key="10">
    <source>
        <dbReference type="ARBA" id="ARBA00022857"/>
    </source>
</evidence>
<dbReference type="AlphaFoldDB" id="A0A4R1LEW0"/>
<keyword evidence="11 13" id="KW-0560">Oxidoreductase</keyword>
<comment type="catalytic activity">
    <reaction evidence="13">
        <text>5-amino-6-(5-phospho-D-ribitylamino)uracil + NADP(+) = 5-amino-6-(5-phospho-D-ribosylamino)uracil + NADPH + H(+)</text>
        <dbReference type="Rhea" id="RHEA:17845"/>
        <dbReference type="ChEBI" id="CHEBI:15378"/>
        <dbReference type="ChEBI" id="CHEBI:57783"/>
        <dbReference type="ChEBI" id="CHEBI:58349"/>
        <dbReference type="ChEBI" id="CHEBI:58421"/>
        <dbReference type="ChEBI" id="CHEBI:58453"/>
        <dbReference type="EC" id="1.1.1.193"/>
    </reaction>
</comment>
<keyword evidence="6 13" id="KW-0686">Riboflavin biosynthesis</keyword>
<comment type="function">
    <text evidence="1 13">Converts 2,5-diamino-6-(ribosylamino)-4(3h)-pyrimidinone 5'-phosphate into 5-amino-6-(ribosylamino)-2,4(1h,3h)-pyrimidinedione 5'-phosphate.</text>
</comment>
<keyword evidence="19" id="KW-1185">Reference proteome</keyword>
<sequence length="387" mass="42086">MTEKNFSAKSAADSEWMSRALSMARRASALATPNPTVGCVIVQGSRVVGEGFHEYDKLDHAEIVALKEAGGEAQGATAYVTLEPCSHQGRTPPCVDVLIAAGIRRVVAATADPNPVVNGNGLAKLRSAGIEVAVGVRQTEARDLNDGFARHIRSGLPFVTLKSAMSLDGRIAPAPAKVARTAPFYITSAESLETVQQMRHDSDAVITGINTALEDNPLLTDRTRLPRRRPLLRVVLDSALRLRLDSKLVRSVKDDVLVFCTTPIPERQRALEALGIRVERIDASIGNPRVSLKRAIERLGEMKMTRVMIEAGSQINNSAFATQAVDKLTLFYAPILLGARGIPFSSGTEQLAPVMLRTAIDQSGPDFRLDAYLRDPWQQEEDVHRTH</sequence>
<evidence type="ECO:0000313" key="19">
    <source>
        <dbReference type="Proteomes" id="UP000295210"/>
    </source>
</evidence>
<comment type="caution">
    <text evidence="18">The sequence shown here is derived from an EMBL/GenBank/DDBJ whole genome shotgun (WGS) entry which is preliminary data.</text>
</comment>
<dbReference type="PROSITE" id="PS00903">
    <property type="entry name" value="CYT_DCMP_DEAMINASES_1"/>
    <property type="match status" value="1"/>
</dbReference>
<dbReference type="Proteomes" id="UP000295210">
    <property type="component" value="Unassembled WGS sequence"/>
</dbReference>
<evidence type="ECO:0000256" key="13">
    <source>
        <dbReference type="PIRNR" id="PIRNR006769"/>
    </source>
</evidence>
<feature type="binding site" evidence="16">
    <location>
        <position position="94"/>
    </location>
    <ligand>
        <name>Zn(2+)</name>
        <dbReference type="ChEBI" id="CHEBI:29105"/>
        <note>catalytic</note>
    </ligand>
</feature>
<comment type="pathway">
    <text evidence="2 13">Cofactor biosynthesis; riboflavin biosynthesis; 5-amino-6-(D-ribitylamino)uracil from GTP: step 2/4.</text>
</comment>
<feature type="binding site" evidence="15">
    <location>
        <position position="222"/>
    </location>
    <ligand>
        <name>substrate</name>
    </ligand>
</feature>
<dbReference type="Pfam" id="PF01872">
    <property type="entry name" value="RibD_C"/>
    <property type="match status" value="1"/>
</dbReference>
<feature type="active site" description="Proton donor" evidence="14">
    <location>
        <position position="62"/>
    </location>
</feature>
<dbReference type="InterPro" id="IPR050765">
    <property type="entry name" value="Riboflavin_Biosynth_HTPR"/>
</dbReference>
<feature type="binding site" evidence="15">
    <location>
        <position position="199"/>
    </location>
    <ligand>
        <name>NADP(+)</name>
        <dbReference type="ChEBI" id="CHEBI:58349"/>
    </ligand>
</feature>
<dbReference type="CDD" id="cd01284">
    <property type="entry name" value="Riboflavin_deaminase-reductase"/>
    <property type="match status" value="1"/>
</dbReference>
<evidence type="ECO:0000256" key="8">
    <source>
        <dbReference type="ARBA" id="ARBA00022801"/>
    </source>
</evidence>
<dbReference type="NCBIfam" id="TIGR00326">
    <property type="entry name" value="eubact_ribD"/>
    <property type="match status" value="1"/>
</dbReference>
<evidence type="ECO:0000256" key="15">
    <source>
        <dbReference type="PIRSR" id="PIRSR006769-2"/>
    </source>
</evidence>
<dbReference type="EC" id="3.5.4.26" evidence="13"/>
<keyword evidence="10 13" id="KW-0521">NADP</keyword>
<dbReference type="RefSeq" id="WP_243647970.1">
    <property type="nucleotide sequence ID" value="NZ_SMGK01000001.1"/>
</dbReference>
<evidence type="ECO:0000256" key="9">
    <source>
        <dbReference type="ARBA" id="ARBA00022833"/>
    </source>
</evidence>
<feature type="binding site" evidence="15">
    <location>
        <position position="310"/>
    </location>
    <ligand>
        <name>substrate</name>
    </ligand>
</feature>
<dbReference type="FunFam" id="3.40.140.10:FF:000025">
    <property type="entry name" value="Riboflavin biosynthesis protein RibD"/>
    <property type="match status" value="1"/>
</dbReference>
<evidence type="ECO:0000256" key="5">
    <source>
        <dbReference type="ARBA" id="ARBA00007417"/>
    </source>
</evidence>
<name>A0A4R1LEW0_9BACT</name>
<dbReference type="InterPro" id="IPR002125">
    <property type="entry name" value="CMP_dCMP_dom"/>
</dbReference>
<feature type="binding site" evidence="16">
    <location>
        <position position="60"/>
    </location>
    <ligand>
        <name>Zn(2+)</name>
        <dbReference type="ChEBI" id="CHEBI:29105"/>
        <note>catalytic</note>
    </ligand>
</feature>
<feature type="binding site" evidence="15">
    <location>
        <begin position="312"/>
        <end position="318"/>
    </location>
    <ligand>
        <name>NADP(+)</name>
        <dbReference type="ChEBI" id="CHEBI:58349"/>
    </ligand>
</feature>
<feature type="domain" description="CMP/dCMP-type deaminase" evidence="17">
    <location>
        <begin position="11"/>
        <end position="133"/>
    </location>
</feature>
<organism evidence="18 19">
    <name type="scientific">Acidipila rosea</name>
    <dbReference type="NCBI Taxonomy" id="768535"/>
    <lineage>
        <taxon>Bacteria</taxon>
        <taxon>Pseudomonadati</taxon>
        <taxon>Acidobacteriota</taxon>
        <taxon>Terriglobia</taxon>
        <taxon>Terriglobales</taxon>
        <taxon>Acidobacteriaceae</taxon>
        <taxon>Acidipila</taxon>
    </lineage>
</organism>
<evidence type="ECO:0000256" key="12">
    <source>
        <dbReference type="ARBA" id="ARBA00023268"/>
    </source>
</evidence>
<dbReference type="GO" id="GO:0009231">
    <property type="term" value="P:riboflavin biosynthetic process"/>
    <property type="evidence" value="ECO:0007669"/>
    <property type="project" value="UniProtKB-UniPathway"/>
</dbReference>
<feature type="binding site" evidence="16">
    <location>
        <position position="85"/>
    </location>
    <ligand>
        <name>Zn(2+)</name>
        <dbReference type="ChEBI" id="CHEBI:29105"/>
        <note>catalytic</note>
    </ligand>
</feature>
<keyword evidence="9 13" id="KW-0862">Zinc</keyword>
<feature type="binding site" evidence="15">
    <location>
        <position position="211"/>
    </location>
    <ligand>
        <name>NADP(+)</name>
        <dbReference type="ChEBI" id="CHEBI:58349"/>
    </ligand>
</feature>
<dbReference type="InterPro" id="IPR002734">
    <property type="entry name" value="RibDG_C"/>
</dbReference>
<keyword evidence="7 13" id="KW-0479">Metal-binding</keyword>
<gene>
    <name evidence="18" type="ORF">C7378_0169</name>
</gene>
<dbReference type="InterPro" id="IPR004794">
    <property type="entry name" value="Eubact_RibD"/>
</dbReference>
<dbReference type="UniPathway" id="UPA00275">
    <property type="reaction ID" value="UER00401"/>
</dbReference>
<dbReference type="Pfam" id="PF00383">
    <property type="entry name" value="dCMP_cyt_deam_1"/>
    <property type="match status" value="1"/>
</dbReference>
<comment type="similarity">
    <text evidence="4 13">In the N-terminal section; belongs to the cytidine and deoxycytidylate deaminase family.</text>
</comment>
<comment type="cofactor">
    <cofactor evidence="13 16">
        <name>Zn(2+)</name>
        <dbReference type="ChEBI" id="CHEBI:29105"/>
    </cofactor>
    <text evidence="13 16">Binds 1 zinc ion.</text>
</comment>
<dbReference type="Gene3D" id="3.40.430.10">
    <property type="entry name" value="Dihydrofolate Reductase, subunit A"/>
    <property type="match status" value="1"/>
</dbReference>
<accession>A0A4R1LEW0</accession>
<dbReference type="GO" id="GO:0008270">
    <property type="term" value="F:zinc ion binding"/>
    <property type="evidence" value="ECO:0007669"/>
    <property type="project" value="InterPro"/>
</dbReference>
<feature type="binding site" evidence="15">
    <location>
        <position position="215"/>
    </location>
    <ligand>
        <name>NADP(+)</name>
        <dbReference type="ChEBI" id="CHEBI:58349"/>
    </ligand>
</feature>
<dbReference type="GO" id="GO:0008835">
    <property type="term" value="F:diaminohydroxyphosphoribosylaminopyrimidine deaminase activity"/>
    <property type="evidence" value="ECO:0007669"/>
    <property type="project" value="UniProtKB-EC"/>
</dbReference>
<evidence type="ECO:0000259" key="17">
    <source>
        <dbReference type="PROSITE" id="PS51747"/>
    </source>
</evidence>
<keyword evidence="8 13" id="KW-0378">Hydrolase</keyword>
<dbReference type="GO" id="GO:0008703">
    <property type="term" value="F:5-amino-6-(5-phosphoribosylamino)uracil reductase activity"/>
    <property type="evidence" value="ECO:0007669"/>
    <property type="project" value="UniProtKB-EC"/>
</dbReference>
<evidence type="ECO:0000256" key="1">
    <source>
        <dbReference type="ARBA" id="ARBA00002151"/>
    </source>
</evidence>
<evidence type="ECO:0000256" key="11">
    <source>
        <dbReference type="ARBA" id="ARBA00023002"/>
    </source>
</evidence>
<dbReference type="PROSITE" id="PS51747">
    <property type="entry name" value="CYT_DCMP_DEAMINASES_2"/>
    <property type="match status" value="1"/>
</dbReference>
<comment type="similarity">
    <text evidence="5 13">In the C-terminal section; belongs to the HTP reductase family.</text>
</comment>
<dbReference type="InterPro" id="IPR024072">
    <property type="entry name" value="DHFR-like_dom_sf"/>
</dbReference>
<dbReference type="PANTHER" id="PTHR38011">
    <property type="entry name" value="DIHYDROFOLATE REDUCTASE FAMILY PROTEIN (AFU_ORTHOLOGUE AFUA_8G06820)"/>
    <property type="match status" value="1"/>
</dbReference>
<evidence type="ECO:0000256" key="6">
    <source>
        <dbReference type="ARBA" id="ARBA00022619"/>
    </source>
</evidence>
<keyword evidence="12" id="KW-0511">Multifunctional enzyme</keyword>
<evidence type="ECO:0000313" key="18">
    <source>
        <dbReference type="EMBL" id="TCK75189.1"/>
    </source>
</evidence>
<comment type="catalytic activity">
    <reaction evidence="13">
        <text>2,5-diamino-6-hydroxy-4-(5-phosphoribosylamino)-pyrimidine + H2O + H(+) = 5-amino-6-(5-phospho-D-ribosylamino)uracil + NH4(+)</text>
        <dbReference type="Rhea" id="RHEA:21868"/>
        <dbReference type="ChEBI" id="CHEBI:15377"/>
        <dbReference type="ChEBI" id="CHEBI:15378"/>
        <dbReference type="ChEBI" id="CHEBI:28938"/>
        <dbReference type="ChEBI" id="CHEBI:58453"/>
        <dbReference type="ChEBI" id="CHEBI:58614"/>
        <dbReference type="EC" id="3.5.4.26"/>
    </reaction>
</comment>
<proteinExistence type="inferred from homology"/>
<evidence type="ECO:0000256" key="7">
    <source>
        <dbReference type="ARBA" id="ARBA00022723"/>
    </source>
</evidence>
<dbReference type="EMBL" id="SMGK01000001">
    <property type="protein sequence ID" value="TCK75189.1"/>
    <property type="molecule type" value="Genomic_DNA"/>
</dbReference>
<feature type="binding site" evidence="15">
    <location>
        <position position="219"/>
    </location>
    <ligand>
        <name>substrate</name>
    </ligand>
</feature>
<dbReference type="PANTHER" id="PTHR38011:SF7">
    <property type="entry name" value="2,5-DIAMINO-6-RIBOSYLAMINO-4(3H)-PYRIMIDINONE 5'-PHOSPHATE REDUCTASE"/>
    <property type="match status" value="1"/>
</dbReference>
<dbReference type="SUPFAM" id="SSF53597">
    <property type="entry name" value="Dihydrofolate reductase-like"/>
    <property type="match status" value="1"/>
</dbReference>
<comment type="pathway">
    <text evidence="3 13">Cofactor biosynthesis; riboflavin biosynthesis; 5-amino-6-(D-ribitylamino)uracil from GTP: step 3/4.</text>
</comment>
<dbReference type="EC" id="1.1.1.193" evidence="13"/>
<evidence type="ECO:0000256" key="16">
    <source>
        <dbReference type="PIRSR" id="PIRSR006769-3"/>
    </source>
</evidence>
<dbReference type="PIRSF" id="PIRSF006769">
    <property type="entry name" value="RibD"/>
    <property type="match status" value="1"/>
</dbReference>
<evidence type="ECO:0000256" key="14">
    <source>
        <dbReference type="PIRSR" id="PIRSR006769-1"/>
    </source>
</evidence>
<evidence type="ECO:0000256" key="2">
    <source>
        <dbReference type="ARBA" id="ARBA00004882"/>
    </source>
</evidence>
<dbReference type="InterPro" id="IPR016192">
    <property type="entry name" value="APOBEC/CMP_deaminase_Zn-bd"/>
</dbReference>
<reference evidence="18 19" key="1">
    <citation type="submission" date="2019-03" db="EMBL/GenBank/DDBJ databases">
        <title>Genomic Encyclopedia of Type Strains, Phase IV (KMG-IV): sequencing the most valuable type-strain genomes for metagenomic binning, comparative biology and taxonomic classification.</title>
        <authorList>
            <person name="Goeker M."/>
        </authorList>
    </citation>
    <scope>NUCLEOTIDE SEQUENCE [LARGE SCALE GENOMIC DNA]</scope>
    <source>
        <strain evidence="18 19">DSM 103428</strain>
    </source>
</reference>
<dbReference type="InterPro" id="IPR016193">
    <property type="entry name" value="Cytidine_deaminase-like"/>
</dbReference>
<evidence type="ECO:0000256" key="3">
    <source>
        <dbReference type="ARBA" id="ARBA00004910"/>
    </source>
</evidence>
<dbReference type="Gene3D" id="3.40.140.10">
    <property type="entry name" value="Cytidine Deaminase, domain 2"/>
    <property type="match status" value="1"/>
</dbReference>
<protein>
    <recommendedName>
        <fullName evidence="13">Riboflavin biosynthesis protein RibD</fullName>
    </recommendedName>
    <domain>
        <recommendedName>
            <fullName evidence="13">Diaminohydroxyphosphoribosylaminopyrimidine deaminase</fullName>
            <shortName evidence="13">DRAP deaminase</shortName>
            <ecNumber evidence="13">3.5.4.26</ecNumber>
        </recommendedName>
        <alternativeName>
            <fullName evidence="13">Riboflavin-specific deaminase</fullName>
        </alternativeName>
    </domain>
    <domain>
        <recommendedName>
            <fullName evidence="13">5-amino-6-(5-phosphoribosylamino)uracil reductase</fullName>
            <ecNumber evidence="13">1.1.1.193</ecNumber>
        </recommendedName>
        <alternativeName>
            <fullName evidence="13">HTP reductase</fullName>
        </alternativeName>
    </domain>
</protein>
<feature type="binding site" evidence="15">
    <location>
        <position position="164"/>
    </location>
    <ligand>
        <name>NADP(+)</name>
        <dbReference type="ChEBI" id="CHEBI:58349"/>
    </ligand>
</feature>